<dbReference type="EMBL" id="CAJVQB010015594">
    <property type="protein sequence ID" value="CAG8775428.1"/>
    <property type="molecule type" value="Genomic_DNA"/>
</dbReference>
<comment type="similarity">
    <text evidence="2">Belongs to the major facilitator superfamily. Sugar transporter (TC 2.A.1.1) family.</text>
</comment>
<keyword evidence="3" id="KW-0813">Transport</keyword>
<dbReference type="Proteomes" id="UP000789901">
    <property type="component" value="Unassembled WGS sequence"/>
</dbReference>
<proteinExistence type="inferred from homology"/>
<protein>
    <submittedName>
        <fullName evidence="9">15308_t:CDS:1</fullName>
    </submittedName>
</protein>
<keyword evidence="5 7" id="KW-1133">Transmembrane helix</keyword>
<feature type="transmembrane region" description="Helical" evidence="7">
    <location>
        <begin position="352"/>
        <end position="376"/>
    </location>
</feature>
<sequence length="409" mass="44692">MERNKSDLLKEEKKYISQYDSDSTLREVEVKTKVTPFLYYIVIVASLSGFAVGYDTGVVGNALLMLAKDYNLNDVSKTMIVGATTLGGTVGSLGAGWLADYSGRKSAIYVAASFFVIGSLIMALSSTFTVLLISRFISGCGIGIGNMIATLYICEISPKFHRGVLVSCNMVLSNAALIISILTGILFESNGGGWRWMSAAASVIPLIQLFAVLFIPETPRFLVKKRDFEEARKVLSDIYPNSSNEFLDKEIEAIRSVIVEDTKVDRVGRRKLLLYTLFAAIIGLFLLGLAFVFISGFTIKQNTCSDYRNNCNACLGDGRCVFSKQNGGICVLKNNLNLSDAYDSCPNNHLNVFVICSLAFSLMTYAAGFGNVPWLLQSELLPLNIRGRGVGVSTETAGRSLEEIELNKY</sequence>
<dbReference type="PRINTS" id="PR00171">
    <property type="entry name" value="SUGRTRNSPORT"/>
</dbReference>
<keyword evidence="6 7" id="KW-0472">Membrane</keyword>
<evidence type="ECO:0000313" key="9">
    <source>
        <dbReference type="EMBL" id="CAG8775428.1"/>
    </source>
</evidence>
<evidence type="ECO:0000256" key="5">
    <source>
        <dbReference type="ARBA" id="ARBA00022989"/>
    </source>
</evidence>
<dbReference type="PANTHER" id="PTHR48020">
    <property type="entry name" value="PROTON MYO-INOSITOL COTRANSPORTER"/>
    <property type="match status" value="1"/>
</dbReference>
<evidence type="ECO:0000256" key="6">
    <source>
        <dbReference type="ARBA" id="ARBA00023136"/>
    </source>
</evidence>
<evidence type="ECO:0000256" key="3">
    <source>
        <dbReference type="ARBA" id="ARBA00022448"/>
    </source>
</evidence>
<feature type="transmembrane region" description="Helical" evidence="7">
    <location>
        <begin position="37"/>
        <end position="59"/>
    </location>
</feature>
<dbReference type="InterPro" id="IPR036259">
    <property type="entry name" value="MFS_trans_sf"/>
</dbReference>
<dbReference type="InterPro" id="IPR050814">
    <property type="entry name" value="Myo-inositol_Transporter"/>
</dbReference>
<feature type="domain" description="Major facilitator superfamily (MFS) profile" evidence="8">
    <location>
        <begin position="41"/>
        <end position="409"/>
    </location>
</feature>
<dbReference type="Pfam" id="PF00083">
    <property type="entry name" value="Sugar_tr"/>
    <property type="match status" value="1"/>
</dbReference>
<dbReference type="InterPro" id="IPR005828">
    <property type="entry name" value="MFS_sugar_transport-like"/>
</dbReference>
<dbReference type="PANTHER" id="PTHR48020:SF12">
    <property type="entry name" value="PROTON MYO-INOSITOL COTRANSPORTER"/>
    <property type="match status" value="1"/>
</dbReference>
<dbReference type="InterPro" id="IPR020846">
    <property type="entry name" value="MFS_dom"/>
</dbReference>
<evidence type="ECO:0000256" key="1">
    <source>
        <dbReference type="ARBA" id="ARBA00004141"/>
    </source>
</evidence>
<accession>A0ABN7VIC6</accession>
<dbReference type="InterPro" id="IPR003663">
    <property type="entry name" value="Sugar/inositol_transpt"/>
</dbReference>
<comment type="subcellular location">
    <subcellularLocation>
        <location evidence="1">Membrane</location>
        <topology evidence="1">Multi-pass membrane protein</topology>
    </subcellularLocation>
</comment>
<feature type="transmembrane region" description="Helical" evidence="7">
    <location>
        <begin position="272"/>
        <end position="299"/>
    </location>
</feature>
<evidence type="ECO:0000256" key="2">
    <source>
        <dbReference type="ARBA" id="ARBA00010992"/>
    </source>
</evidence>
<feature type="transmembrane region" description="Helical" evidence="7">
    <location>
        <begin position="79"/>
        <end position="99"/>
    </location>
</feature>
<reference evidence="9 10" key="1">
    <citation type="submission" date="2021-06" db="EMBL/GenBank/DDBJ databases">
        <authorList>
            <person name="Kallberg Y."/>
            <person name="Tangrot J."/>
            <person name="Rosling A."/>
        </authorList>
    </citation>
    <scope>NUCLEOTIDE SEQUENCE [LARGE SCALE GENOMIC DNA]</scope>
    <source>
        <strain evidence="9 10">120-4 pot B 10/14</strain>
    </source>
</reference>
<keyword evidence="10" id="KW-1185">Reference proteome</keyword>
<feature type="transmembrane region" description="Helical" evidence="7">
    <location>
        <begin position="130"/>
        <end position="152"/>
    </location>
</feature>
<feature type="transmembrane region" description="Helical" evidence="7">
    <location>
        <begin position="164"/>
        <end position="187"/>
    </location>
</feature>
<evidence type="ECO:0000256" key="7">
    <source>
        <dbReference type="SAM" id="Phobius"/>
    </source>
</evidence>
<dbReference type="PROSITE" id="PS50850">
    <property type="entry name" value="MFS"/>
    <property type="match status" value="1"/>
</dbReference>
<dbReference type="Gene3D" id="1.20.1250.20">
    <property type="entry name" value="MFS general substrate transporter like domains"/>
    <property type="match status" value="2"/>
</dbReference>
<comment type="caution">
    <text evidence="9">The sequence shown here is derived from an EMBL/GenBank/DDBJ whole genome shotgun (WGS) entry which is preliminary data.</text>
</comment>
<keyword evidence="4 7" id="KW-0812">Transmembrane</keyword>
<evidence type="ECO:0000259" key="8">
    <source>
        <dbReference type="PROSITE" id="PS50850"/>
    </source>
</evidence>
<dbReference type="SUPFAM" id="SSF103473">
    <property type="entry name" value="MFS general substrate transporter"/>
    <property type="match status" value="1"/>
</dbReference>
<feature type="transmembrane region" description="Helical" evidence="7">
    <location>
        <begin position="193"/>
        <end position="216"/>
    </location>
</feature>
<evidence type="ECO:0000313" key="10">
    <source>
        <dbReference type="Proteomes" id="UP000789901"/>
    </source>
</evidence>
<evidence type="ECO:0000256" key="4">
    <source>
        <dbReference type="ARBA" id="ARBA00022692"/>
    </source>
</evidence>
<organism evidence="9 10">
    <name type="scientific">Gigaspora margarita</name>
    <dbReference type="NCBI Taxonomy" id="4874"/>
    <lineage>
        <taxon>Eukaryota</taxon>
        <taxon>Fungi</taxon>
        <taxon>Fungi incertae sedis</taxon>
        <taxon>Mucoromycota</taxon>
        <taxon>Glomeromycotina</taxon>
        <taxon>Glomeromycetes</taxon>
        <taxon>Diversisporales</taxon>
        <taxon>Gigasporaceae</taxon>
        <taxon>Gigaspora</taxon>
    </lineage>
</organism>
<gene>
    <name evidence="9" type="ORF">GMARGA_LOCUS19020</name>
</gene>
<name>A0ABN7VIC6_GIGMA</name>
<feature type="transmembrane region" description="Helical" evidence="7">
    <location>
        <begin position="106"/>
        <end position="124"/>
    </location>
</feature>